<dbReference type="EMBL" id="REGN01011254">
    <property type="protein sequence ID" value="RMZ97688.1"/>
    <property type="molecule type" value="Genomic_DNA"/>
</dbReference>
<dbReference type="AlphaFoldDB" id="A0A3M7PF98"/>
<gene>
    <name evidence="1" type="ORF">BpHYR1_022185</name>
</gene>
<proteinExistence type="predicted"/>
<dbReference type="Proteomes" id="UP000276133">
    <property type="component" value="Unassembled WGS sequence"/>
</dbReference>
<comment type="caution">
    <text evidence="1">The sequence shown here is derived from an EMBL/GenBank/DDBJ whole genome shotgun (WGS) entry which is preliminary data.</text>
</comment>
<accession>A0A3M7PF98</accession>
<evidence type="ECO:0000313" key="2">
    <source>
        <dbReference type="Proteomes" id="UP000276133"/>
    </source>
</evidence>
<evidence type="ECO:0000313" key="1">
    <source>
        <dbReference type="EMBL" id="RMZ97688.1"/>
    </source>
</evidence>
<sequence>MINSEFLIYDSFIKRFITKKRRHQNMSLNLSLKLLTCSPFFKLILINQIPVQKKYFFDIKKYLFPNISDLNKVNLLKSKPLVSKNLDL</sequence>
<reference evidence="1 2" key="1">
    <citation type="journal article" date="2018" name="Sci. Rep.">
        <title>Genomic signatures of local adaptation to the degree of environmental predictability in rotifers.</title>
        <authorList>
            <person name="Franch-Gras L."/>
            <person name="Hahn C."/>
            <person name="Garcia-Roger E.M."/>
            <person name="Carmona M.J."/>
            <person name="Serra M."/>
            <person name="Gomez A."/>
        </authorList>
    </citation>
    <scope>NUCLEOTIDE SEQUENCE [LARGE SCALE GENOMIC DNA]</scope>
    <source>
        <strain evidence="1">HYR1</strain>
    </source>
</reference>
<organism evidence="1 2">
    <name type="scientific">Brachionus plicatilis</name>
    <name type="common">Marine rotifer</name>
    <name type="synonym">Brachionus muelleri</name>
    <dbReference type="NCBI Taxonomy" id="10195"/>
    <lineage>
        <taxon>Eukaryota</taxon>
        <taxon>Metazoa</taxon>
        <taxon>Spiralia</taxon>
        <taxon>Gnathifera</taxon>
        <taxon>Rotifera</taxon>
        <taxon>Eurotatoria</taxon>
        <taxon>Monogononta</taxon>
        <taxon>Pseudotrocha</taxon>
        <taxon>Ploima</taxon>
        <taxon>Brachionidae</taxon>
        <taxon>Brachionus</taxon>
    </lineage>
</organism>
<keyword evidence="2" id="KW-1185">Reference proteome</keyword>
<protein>
    <submittedName>
        <fullName evidence="1">Uncharacterized protein</fullName>
    </submittedName>
</protein>
<name>A0A3M7PF98_BRAPC</name>